<dbReference type="InterPro" id="IPR001309">
    <property type="entry name" value="Pept_C14_p20"/>
</dbReference>
<gene>
    <name evidence="2" type="ORF">GBAR_LOCUS9921</name>
</gene>
<dbReference type="Pfam" id="PF00656">
    <property type="entry name" value="Peptidase_C14"/>
    <property type="match status" value="1"/>
</dbReference>
<name>A0AA35WD31_GEOBA</name>
<sequence>MKETFHYLKYKVYHLSNPKKGEIKELLEKLSDDLGKHGLGEKEGSEKAIVFAFSGHGCSKGQIEYIYTNDGGTLELLDEIVFPLTRRESVQHVPKLFFMDACRGGEILMKGTCPSVTDDHTNFQKGYQHVLGNYYIAYATIPHHVAYANASGSRWMPKIAKAIREEDDSFQNIAAKVMAEVNKEVSDTKQQCESINRLNTGPLYLKRLS</sequence>
<dbReference type="PANTHER" id="PTHR22576">
    <property type="entry name" value="MUCOSA ASSOCIATED LYMPHOID TISSUE LYMPHOMA TRANSLOCATION PROTEIN 1/PARACASPASE"/>
    <property type="match status" value="1"/>
</dbReference>
<dbReference type="GO" id="GO:0006508">
    <property type="term" value="P:proteolysis"/>
    <property type="evidence" value="ECO:0007669"/>
    <property type="project" value="InterPro"/>
</dbReference>
<accession>A0AA35WD31</accession>
<evidence type="ECO:0000313" key="3">
    <source>
        <dbReference type="Proteomes" id="UP001174909"/>
    </source>
</evidence>
<protein>
    <recommendedName>
        <fullName evidence="1">Caspase family p20 domain-containing protein</fullName>
    </recommendedName>
</protein>
<proteinExistence type="predicted"/>
<dbReference type="InterPro" id="IPR029030">
    <property type="entry name" value="Caspase-like_dom_sf"/>
</dbReference>
<dbReference type="Gene3D" id="3.40.50.1460">
    <property type="match status" value="1"/>
</dbReference>
<dbReference type="GO" id="GO:0004197">
    <property type="term" value="F:cysteine-type endopeptidase activity"/>
    <property type="evidence" value="ECO:0007669"/>
    <property type="project" value="InterPro"/>
</dbReference>
<keyword evidence="3" id="KW-1185">Reference proteome</keyword>
<dbReference type="EMBL" id="CASHTH010001499">
    <property type="protein sequence ID" value="CAI8016134.1"/>
    <property type="molecule type" value="Genomic_DNA"/>
</dbReference>
<dbReference type="PANTHER" id="PTHR22576:SF41">
    <property type="entry name" value="CASPASE 14, APOPTOSIS-RELATED CYSTEINE PEPTIDASE"/>
    <property type="match status" value="1"/>
</dbReference>
<dbReference type="InterPro" id="IPR011600">
    <property type="entry name" value="Pept_C14_caspase"/>
</dbReference>
<dbReference type="SUPFAM" id="SSF52129">
    <property type="entry name" value="Caspase-like"/>
    <property type="match status" value="1"/>
</dbReference>
<comment type="caution">
    <text evidence="2">The sequence shown here is derived from an EMBL/GenBank/DDBJ whole genome shotgun (WGS) entry which is preliminary data.</text>
</comment>
<evidence type="ECO:0000259" key="1">
    <source>
        <dbReference type="PROSITE" id="PS50208"/>
    </source>
</evidence>
<reference evidence="2" key="1">
    <citation type="submission" date="2023-03" db="EMBL/GenBank/DDBJ databases">
        <authorList>
            <person name="Steffen K."/>
            <person name="Cardenas P."/>
        </authorList>
    </citation>
    <scope>NUCLEOTIDE SEQUENCE</scope>
</reference>
<feature type="domain" description="Caspase family p20" evidence="1">
    <location>
        <begin position="1"/>
        <end position="106"/>
    </location>
</feature>
<evidence type="ECO:0000313" key="2">
    <source>
        <dbReference type="EMBL" id="CAI8016134.1"/>
    </source>
</evidence>
<dbReference type="Proteomes" id="UP001174909">
    <property type="component" value="Unassembled WGS sequence"/>
</dbReference>
<dbReference type="PROSITE" id="PS50208">
    <property type="entry name" value="CASPASE_P20"/>
    <property type="match status" value="1"/>
</dbReference>
<dbReference type="InterPro" id="IPR052039">
    <property type="entry name" value="Caspase-related_regulators"/>
</dbReference>
<dbReference type="AlphaFoldDB" id="A0AA35WD31"/>
<organism evidence="2 3">
    <name type="scientific">Geodia barretti</name>
    <name type="common">Barrett's horny sponge</name>
    <dbReference type="NCBI Taxonomy" id="519541"/>
    <lineage>
        <taxon>Eukaryota</taxon>
        <taxon>Metazoa</taxon>
        <taxon>Porifera</taxon>
        <taxon>Demospongiae</taxon>
        <taxon>Heteroscleromorpha</taxon>
        <taxon>Tetractinellida</taxon>
        <taxon>Astrophorina</taxon>
        <taxon>Geodiidae</taxon>
        <taxon>Geodia</taxon>
    </lineage>
</organism>